<keyword evidence="5" id="KW-0560">Oxidoreductase</keyword>
<evidence type="ECO:0000313" key="10">
    <source>
        <dbReference type="Proteomes" id="UP001526446"/>
    </source>
</evidence>
<dbReference type="EMBL" id="JAPIUX010000026">
    <property type="protein sequence ID" value="MCX2562179.1"/>
    <property type="molecule type" value="Genomic_DNA"/>
</dbReference>
<dbReference type="Pfam" id="PF03150">
    <property type="entry name" value="CCP_MauG"/>
    <property type="match status" value="1"/>
</dbReference>
<keyword evidence="2 7" id="KW-0349">Heme</keyword>
<evidence type="ECO:0000256" key="7">
    <source>
        <dbReference type="PROSITE-ProRule" id="PRU00433"/>
    </source>
</evidence>
<organism evidence="9 10">
    <name type="scientific">Acetobacter farinalis</name>
    <dbReference type="NCBI Taxonomy" id="1260984"/>
    <lineage>
        <taxon>Bacteria</taxon>
        <taxon>Pseudomonadati</taxon>
        <taxon>Pseudomonadota</taxon>
        <taxon>Alphaproteobacteria</taxon>
        <taxon>Acetobacterales</taxon>
        <taxon>Acetobacteraceae</taxon>
        <taxon>Acetobacter</taxon>
    </lineage>
</organism>
<keyword evidence="10" id="KW-1185">Reference proteome</keyword>
<keyword evidence="3 7" id="KW-0479">Metal-binding</keyword>
<feature type="domain" description="Cytochrome c" evidence="8">
    <location>
        <begin position="220"/>
        <end position="397"/>
    </location>
</feature>
<keyword evidence="9" id="KW-0575">Peroxidase</keyword>
<reference evidence="9 10" key="1">
    <citation type="submission" date="2022-11" db="EMBL/GenBank/DDBJ databases">
        <title>Genome sequencing of Acetobacter type strain.</title>
        <authorList>
            <person name="Heo J."/>
            <person name="Lee D."/>
            <person name="Han B.-H."/>
            <person name="Hong S.-B."/>
            <person name="Kwon S.-W."/>
        </authorList>
    </citation>
    <scope>NUCLEOTIDE SEQUENCE [LARGE SCALE GENOMIC DNA]</scope>
    <source>
        <strain evidence="9 10">KACC 21251</strain>
    </source>
</reference>
<evidence type="ECO:0000313" key="9">
    <source>
        <dbReference type="EMBL" id="MCX2562179.1"/>
    </source>
</evidence>
<feature type="domain" description="Cytochrome c" evidence="8">
    <location>
        <begin position="12"/>
        <end position="163"/>
    </location>
</feature>
<keyword evidence="6 7" id="KW-0408">Iron</keyword>
<evidence type="ECO:0000256" key="3">
    <source>
        <dbReference type="ARBA" id="ARBA00022723"/>
    </source>
</evidence>
<evidence type="ECO:0000256" key="6">
    <source>
        <dbReference type="ARBA" id="ARBA00023004"/>
    </source>
</evidence>
<dbReference type="InterPro" id="IPR009056">
    <property type="entry name" value="Cyt_c-like_dom"/>
</dbReference>
<dbReference type="PROSITE" id="PS51007">
    <property type="entry name" value="CYTC"/>
    <property type="match status" value="2"/>
</dbReference>
<keyword evidence="4" id="KW-0732">Signal</keyword>
<dbReference type="PANTHER" id="PTHR30600:SF10">
    <property type="entry name" value="BLL6722 PROTEIN"/>
    <property type="match status" value="1"/>
</dbReference>
<name>A0ABT3QA70_9PROT</name>
<accession>A0ABT3QA70</accession>
<dbReference type="Gene3D" id="1.10.760.10">
    <property type="entry name" value="Cytochrome c-like domain"/>
    <property type="match status" value="2"/>
</dbReference>
<dbReference type="RefSeq" id="WP_265794598.1">
    <property type="nucleotide sequence ID" value="NZ_JAPIUX010000026.1"/>
</dbReference>
<dbReference type="Proteomes" id="UP001526446">
    <property type="component" value="Unassembled WGS sequence"/>
</dbReference>
<dbReference type="InterPro" id="IPR036909">
    <property type="entry name" value="Cyt_c-like_dom_sf"/>
</dbReference>
<dbReference type="GO" id="GO:0004601">
    <property type="term" value="F:peroxidase activity"/>
    <property type="evidence" value="ECO:0007669"/>
    <property type="project" value="UniProtKB-KW"/>
</dbReference>
<proteinExistence type="predicted"/>
<sequence>MLYRSPAQPLSMMATVGKAMFFDPALSGAGKLSCASCHVPSLHYGPAGNAPVFQGGPDGKREGRRAIPTLTYLERQPPFSIGPDDAVADDISRTIAVPAKGSAHAAKSAANTAASAANLVPQGGLFLDGRADTLLQQAHGPMFDPDEMAASEEKVAARLQTVAYAAPLRDLAGIRGRKSPDFLLSEGLFALARYQIEAQEFHPYSSKFDAWLEGKAKFSPSERAGYLLFNDPKKGNCAACHVDTVGEDGLPPLFTDHQYEALAAPRNMALQHTHDAAYYDLGVCDQKPDGRKTLAPYCGMFATPTLRNSATRQTFFHNGVFHSLDEVLDFYALRDSELDRFYPRGPDGAVQSYNDIPPAYRANVDTADAPFGRKPGAAPPLTVEERKEIIAFLQTLTDGWADRSKTDTHFSK</sequence>
<dbReference type="InterPro" id="IPR004852">
    <property type="entry name" value="Di-haem_cyt_c_peroxidsae"/>
</dbReference>
<evidence type="ECO:0000256" key="1">
    <source>
        <dbReference type="ARBA" id="ARBA00004196"/>
    </source>
</evidence>
<dbReference type="PANTHER" id="PTHR30600">
    <property type="entry name" value="CYTOCHROME C PEROXIDASE-RELATED"/>
    <property type="match status" value="1"/>
</dbReference>
<gene>
    <name evidence="9" type="ORF">OQ252_12345</name>
</gene>
<evidence type="ECO:0000256" key="4">
    <source>
        <dbReference type="ARBA" id="ARBA00022729"/>
    </source>
</evidence>
<evidence type="ECO:0000259" key="8">
    <source>
        <dbReference type="PROSITE" id="PS51007"/>
    </source>
</evidence>
<protein>
    <submittedName>
        <fullName evidence="9">Cytochrome-c peroxidase</fullName>
    </submittedName>
</protein>
<dbReference type="InterPro" id="IPR051395">
    <property type="entry name" value="Cytochrome_c_Peroxidase/MauG"/>
</dbReference>
<evidence type="ECO:0000256" key="5">
    <source>
        <dbReference type="ARBA" id="ARBA00023002"/>
    </source>
</evidence>
<evidence type="ECO:0000256" key="2">
    <source>
        <dbReference type="ARBA" id="ARBA00022617"/>
    </source>
</evidence>
<dbReference type="SUPFAM" id="SSF46626">
    <property type="entry name" value="Cytochrome c"/>
    <property type="match status" value="2"/>
</dbReference>
<comment type="caution">
    <text evidence="9">The sequence shown here is derived from an EMBL/GenBank/DDBJ whole genome shotgun (WGS) entry which is preliminary data.</text>
</comment>
<comment type="subcellular location">
    <subcellularLocation>
        <location evidence="1">Cell envelope</location>
    </subcellularLocation>
</comment>